<feature type="signal peptide" evidence="1">
    <location>
        <begin position="1"/>
        <end position="18"/>
    </location>
</feature>
<accession>A0A365NZ97</accession>
<reference evidence="2 3" key="1">
    <citation type="submission" date="2018-06" db="EMBL/GenBank/DDBJ databases">
        <title>Flavobacterium tibetense sp. nov., isolated from a wetland YonghuCo on Tibetan Plateau.</title>
        <authorList>
            <person name="Xing P."/>
            <person name="Phurbu D."/>
            <person name="Lu H."/>
        </authorList>
    </citation>
    <scope>NUCLEOTIDE SEQUENCE [LARGE SCALE GENOMIC DNA]</scope>
    <source>
        <strain evidence="2 3">YH5</strain>
    </source>
</reference>
<keyword evidence="3" id="KW-1185">Reference proteome</keyword>
<protein>
    <submittedName>
        <fullName evidence="2">Nuclear transport factor 2 family protein</fullName>
    </submittedName>
</protein>
<organism evidence="2 3">
    <name type="scientific">Flavobacterium tibetense</name>
    <dbReference type="NCBI Taxonomy" id="2233533"/>
    <lineage>
        <taxon>Bacteria</taxon>
        <taxon>Pseudomonadati</taxon>
        <taxon>Bacteroidota</taxon>
        <taxon>Flavobacteriia</taxon>
        <taxon>Flavobacteriales</taxon>
        <taxon>Flavobacteriaceae</taxon>
        <taxon>Flavobacterium</taxon>
    </lineage>
</organism>
<dbReference type="SUPFAM" id="SSF54427">
    <property type="entry name" value="NTF2-like"/>
    <property type="match status" value="1"/>
</dbReference>
<dbReference type="Proteomes" id="UP000253319">
    <property type="component" value="Unassembled WGS sequence"/>
</dbReference>
<keyword evidence="1" id="KW-0732">Signal</keyword>
<name>A0A365NZ97_9FLAO</name>
<dbReference type="Gene3D" id="3.10.450.50">
    <property type="match status" value="1"/>
</dbReference>
<evidence type="ECO:0000256" key="1">
    <source>
        <dbReference type="SAM" id="SignalP"/>
    </source>
</evidence>
<comment type="caution">
    <text evidence="2">The sequence shown here is derived from an EMBL/GenBank/DDBJ whole genome shotgun (WGS) entry which is preliminary data.</text>
</comment>
<feature type="chain" id="PRO_5016629288" evidence="1">
    <location>
        <begin position="19"/>
        <end position="145"/>
    </location>
</feature>
<dbReference type="InterPro" id="IPR032710">
    <property type="entry name" value="NTF2-like_dom_sf"/>
</dbReference>
<dbReference type="AlphaFoldDB" id="A0A365NZ97"/>
<dbReference type="RefSeq" id="WP_113989827.1">
    <property type="nucleotide sequence ID" value="NZ_QLST01000017.1"/>
</dbReference>
<evidence type="ECO:0000313" key="2">
    <source>
        <dbReference type="EMBL" id="RBA27557.1"/>
    </source>
</evidence>
<evidence type="ECO:0000313" key="3">
    <source>
        <dbReference type="Proteomes" id="UP000253319"/>
    </source>
</evidence>
<sequence>MKNLLVTIVLLLSGVVFSQENSPKVTIEAFFTAFHQKDSVALKAFCHKDIRLQTVANTKNGTQLKSDQLEDFLKSIASIPNGLKIYEKLLDYKVTIDGDLAHVWTPYEFYVNDTLSHIGANSFTLVRENNKWLIVHLIDTRRKKN</sequence>
<proteinExistence type="predicted"/>
<dbReference type="OrthoDB" id="117186at2"/>
<dbReference type="EMBL" id="QLST01000017">
    <property type="protein sequence ID" value="RBA27557.1"/>
    <property type="molecule type" value="Genomic_DNA"/>
</dbReference>
<gene>
    <name evidence="2" type="ORF">DPN68_11680</name>
</gene>